<dbReference type="EMBL" id="BEXD01004103">
    <property type="protein sequence ID" value="GBC06843.1"/>
    <property type="molecule type" value="Genomic_DNA"/>
</dbReference>
<reference evidence="2 4" key="1">
    <citation type="submission" date="2017-11" db="EMBL/GenBank/DDBJ databases">
        <title>The genome of Rhizophagus clarus HR1 reveals common genetic basis of auxotrophy among arbuscular mycorrhizal fungi.</title>
        <authorList>
            <person name="Kobayashi Y."/>
        </authorList>
    </citation>
    <scope>NUCLEOTIDE SEQUENCE [LARGE SCALE GENOMIC DNA]</scope>
    <source>
        <strain evidence="2 4">HR1</strain>
    </source>
</reference>
<feature type="region of interest" description="Disordered" evidence="1">
    <location>
        <begin position="58"/>
        <end position="77"/>
    </location>
</feature>
<gene>
    <name evidence="3" type="ORF">RCL2_000882500</name>
    <name evidence="2" type="ORF">RclHR1_07090002</name>
</gene>
<evidence type="ECO:0000256" key="1">
    <source>
        <dbReference type="SAM" id="MobiDB-lite"/>
    </source>
</evidence>
<proteinExistence type="predicted"/>
<protein>
    <submittedName>
        <fullName evidence="2">Uncharacterized protein</fullName>
    </submittedName>
</protein>
<dbReference type="AlphaFoldDB" id="A0A2Z6S1D0"/>
<reference evidence="3" key="2">
    <citation type="submission" date="2019-10" db="EMBL/GenBank/DDBJ databases">
        <title>Conservation and host-specific expression of non-tandemly repeated heterogenous ribosome RNA gene in arbuscular mycorrhizal fungi.</title>
        <authorList>
            <person name="Maeda T."/>
            <person name="Kobayashi Y."/>
            <person name="Nakagawa T."/>
            <person name="Ezawa T."/>
            <person name="Yamaguchi K."/>
            <person name="Bino T."/>
            <person name="Nishimoto Y."/>
            <person name="Shigenobu S."/>
            <person name="Kawaguchi M."/>
        </authorList>
    </citation>
    <scope>NUCLEOTIDE SEQUENCE</scope>
    <source>
        <strain evidence="3">HR1</strain>
    </source>
</reference>
<evidence type="ECO:0000313" key="4">
    <source>
        <dbReference type="Proteomes" id="UP000247702"/>
    </source>
</evidence>
<evidence type="ECO:0000313" key="3">
    <source>
        <dbReference type="EMBL" id="GES81578.1"/>
    </source>
</evidence>
<comment type="caution">
    <text evidence="2">The sequence shown here is derived from an EMBL/GenBank/DDBJ whole genome shotgun (WGS) entry which is preliminary data.</text>
</comment>
<keyword evidence="4" id="KW-1185">Reference proteome</keyword>
<evidence type="ECO:0000313" key="2">
    <source>
        <dbReference type="EMBL" id="GBC06843.1"/>
    </source>
</evidence>
<name>A0A2Z6S1D0_9GLOM</name>
<accession>A0A2Z6S1D0</accession>
<dbReference type="EMBL" id="BLAL01000058">
    <property type="protein sequence ID" value="GES81578.1"/>
    <property type="molecule type" value="Genomic_DNA"/>
</dbReference>
<organism evidence="2 4">
    <name type="scientific">Rhizophagus clarus</name>
    <dbReference type="NCBI Taxonomy" id="94130"/>
    <lineage>
        <taxon>Eukaryota</taxon>
        <taxon>Fungi</taxon>
        <taxon>Fungi incertae sedis</taxon>
        <taxon>Mucoromycota</taxon>
        <taxon>Glomeromycotina</taxon>
        <taxon>Glomeromycetes</taxon>
        <taxon>Glomerales</taxon>
        <taxon>Glomeraceae</taxon>
        <taxon>Rhizophagus</taxon>
    </lineage>
</organism>
<dbReference type="Proteomes" id="UP000615446">
    <property type="component" value="Unassembled WGS sequence"/>
</dbReference>
<sequence>MDVSKPKPNFTDSYDFSNTSYNLSSNASFTIRNRRNKRRLRHETTINTYMLDRIRRLPTQHTRNPSTNRFFNGGTFR</sequence>
<feature type="compositionally biased region" description="Polar residues" evidence="1">
    <location>
        <begin position="59"/>
        <end position="70"/>
    </location>
</feature>
<dbReference type="Proteomes" id="UP000247702">
    <property type="component" value="Unassembled WGS sequence"/>
</dbReference>